<evidence type="ECO:0000313" key="2">
    <source>
        <dbReference type="EMBL" id="MCH6169210.1"/>
    </source>
</evidence>
<dbReference type="Pfam" id="PF00378">
    <property type="entry name" value="ECH_1"/>
    <property type="match status" value="1"/>
</dbReference>
<reference evidence="2 3" key="1">
    <citation type="submission" date="2022-03" db="EMBL/GenBank/DDBJ databases">
        <title>Pseudonocardia alaer sp. nov., a novel actinomycete isolated from reed forest soil.</title>
        <authorList>
            <person name="Wang L."/>
        </authorList>
    </citation>
    <scope>NUCLEOTIDE SEQUENCE [LARGE SCALE GENOMIC DNA]</scope>
    <source>
        <strain evidence="2 3">Y-16303</strain>
    </source>
</reference>
<dbReference type="InterPro" id="IPR051683">
    <property type="entry name" value="Enoyl-CoA_Hydratase/Isomerase"/>
</dbReference>
<dbReference type="CDD" id="cd06558">
    <property type="entry name" value="crotonase-like"/>
    <property type="match status" value="1"/>
</dbReference>
<proteinExistence type="inferred from homology"/>
<dbReference type="InterPro" id="IPR001753">
    <property type="entry name" value="Enoyl-CoA_hydra/iso"/>
</dbReference>
<gene>
    <name evidence="2" type="ORF">MMF94_26235</name>
</gene>
<dbReference type="PANTHER" id="PTHR42964">
    <property type="entry name" value="ENOYL-COA HYDRATASE"/>
    <property type="match status" value="1"/>
</dbReference>
<dbReference type="InterPro" id="IPR029045">
    <property type="entry name" value="ClpP/crotonase-like_dom_sf"/>
</dbReference>
<evidence type="ECO:0000313" key="3">
    <source>
        <dbReference type="Proteomes" id="UP001299970"/>
    </source>
</evidence>
<dbReference type="Gene3D" id="3.90.226.10">
    <property type="entry name" value="2-enoyl-CoA Hydratase, Chain A, domain 1"/>
    <property type="match status" value="1"/>
</dbReference>
<dbReference type="RefSeq" id="WP_241039858.1">
    <property type="nucleotide sequence ID" value="NZ_BAAAJF010000021.1"/>
</dbReference>
<dbReference type="Proteomes" id="UP001299970">
    <property type="component" value="Unassembled WGS sequence"/>
</dbReference>
<comment type="caution">
    <text evidence="2">The sequence shown here is derived from an EMBL/GenBank/DDBJ whole genome shotgun (WGS) entry which is preliminary data.</text>
</comment>
<dbReference type="PANTHER" id="PTHR42964:SF1">
    <property type="entry name" value="POLYKETIDE BIOSYNTHESIS ENOYL-COA HYDRATASE PKSH-RELATED"/>
    <property type="match status" value="1"/>
</dbReference>
<dbReference type="EMBL" id="JAKXMK010000024">
    <property type="protein sequence ID" value="MCH6169210.1"/>
    <property type="molecule type" value="Genomic_DNA"/>
</dbReference>
<sequence length="242" mass="25747">MGGLTVATPAEGVVEVELDNGSDNLLSIAMVEQLTELLLRPPAGAHVLRLRADGSAFCLGRERAGTTPEDLHAETEVLVGLQRALRRTKLVTVAQVQGDAAGFGVGVLAACDVAVAVSTAKFWFPEVGIGLAPALVLAWLPKVVGERQAFWLTATGEKITAARAVELGLLNAVVSGPDELTKDIDERITALRKHDPRIHAEIREMLQAGRSLDEDQALELSIDRLVVGGLRRLRLLGDATNS</sequence>
<protein>
    <submittedName>
        <fullName evidence="2">Enoyl-CoA hydratase/isomerase family protein</fullName>
    </submittedName>
</protein>
<name>A0ABS9TL09_9PSEU</name>
<evidence type="ECO:0000256" key="1">
    <source>
        <dbReference type="ARBA" id="ARBA00005254"/>
    </source>
</evidence>
<accession>A0ABS9TL09</accession>
<comment type="similarity">
    <text evidence="1">Belongs to the enoyl-CoA hydratase/isomerase family.</text>
</comment>
<keyword evidence="3" id="KW-1185">Reference proteome</keyword>
<dbReference type="SUPFAM" id="SSF52096">
    <property type="entry name" value="ClpP/crotonase"/>
    <property type="match status" value="1"/>
</dbReference>
<organism evidence="2 3">
    <name type="scientific">Pseudonocardia alaniniphila</name>
    <dbReference type="NCBI Taxonomy" id="75291"/>
    <lineage>
        <taxon>Bacteria</taxon>
        <taxon>Bacillati</taxon>
        <taxon>Actinomycetota</taxon>
        <taxon>Actinomycetes</taxon>
        <taxon>Pseudonocardiales</taxon>
        <taxon>Pseudonocardiaceae</taxon>
        <taxon>Pseudonocardia</taxon>
    </lineage>
</organism>